<accession>A0A0E9VZV2</accession>
<proteinExistence type="predicted"/>
<evidence type="ECO:0000313" key="1">
    <source>
        <dbReference type="EMBL" id="JAH82810.1"/>
    </source>
</evidence>
<dbReference type="EMBL" id="GBXM01025767">
    <property type="protein sequence ID" value="JAH82810.1"/>
    <property type="molecule type" value="Transcribed_RNA"/>
</dbReference>
<protein>
    <submittedName>
        <fullName evidence="1">Uncharacterized protein</fullName>
    </submittedName>
</protein>
<organism evidence="1">
    <name type="scientific">Anguilla anguilla</name>
    <name type="common">European freshwater eel</name>
    <name type="synonym">Muraena anguilla</name>
    <dbReference type="NCBI Taxonomy" id="7936"/>
    <lineage>
        <taxon>Eukaryota</taxon>
        <taxon>Metazoa</taxon>
        <taxon>Chordata</taxon>
        <taxon>Craniata</taxon>
        <taxon>Vertebrata</taxon>
        <taxon>Euteleostomi</taxon>
        <taxon>Actinopterygii</taxon>
        <taxon>Neopterygii</taxon>
        <taxon>Teleostei</taxon>
        <taxon>Anguilliformes</taxon>
        <taxon>Anguillidae</taxon>
        <taxon>Anguilla</taxon>
    </lineage>
</organism>
<reference evidence="1" key="2">
    <citation type="journal article" date="2015" name="Fish Shellfish Immunol.">
        <title>Early steps in the European eel (Anguilla anguilla)-Vibrio vulnificus interaction in the gills: Role of the RtxA13 toxin.</title>
        <authorList>
            <person name="Callol A."/>
            <person name="Pajuelo D."/>
            <person name="Ebbesson L."/>
            <person name="Teles M."/>
            <person name="MacKenzie S."/>
            <person name="Amaro C."/>
        </authorList>
    </citation>
    <scope>NUCLEOTIDE SEQUENCE</scope>
</reference>
<reference evidence="1" key="1">
    <citation type="submission" date="2014-11" db="EMBL/GenBank/DDBJ databases">
        <authorList>
            <person name="Amaro Gonzalez C."/>
        </authorList>
    </citation>
    <scope>NUCLEOTIDE SEQUENCE</scope>
</reference>
<sequence length="61" mass="6552">MVVGLMLLRNVSGTWHLMVMAGFRFPLPVKTLLSPNLGGPGGRDISQSATICAPDLERNKS</sequence>
<name>A0A0E9VZV2_ANGAN</name>
<dbReference type="AlphaFoldDB" id="A0A0E9VZV2"/>